<evidence type="ECO:0000256" key="1">
    <source>
        <dbReference type="SAM" id="SignalP"/>
    </source>
</evidence>
<dbReference type="InterPro" id="IPR006047">
    <property type="entry name" value="GH13_cat_dom"/>
</dbReference>
<sequence>MKCLKRKSKLLVLGLVLTLLVVGCSSEDETKVKNLLVQVTAPNDSAVTKLDISFPHHDDISSKIATVSEVGEKIGFEFKKLRIARTYEVKILAKNSNDEAIYGITKEVDVANTTELDVKLTTDDQLQGLTVDITAPGYNEVTQLEVQFPNNSNISAQEKQVTNPGQNISFEFAKLTNGMDYEIRLIAKNSSGEAVYIKNKTIDPAQRKILDVDFPAPDPLSQNKRFNKLRIYEVMVEAYQDGDSSADYGVGYGTSDHRGDIKGITEAMPYIASLNVNAIWLTPVFNSEGNDAIDATGYYADDYFAIDPKFGTEEEFRELVETAHEHGLYVLLDGVFGHYGHANEQLVSPKGNKTVAAKEINSDALGLLGYKVKYPESLNYFKEVATYWIEEYNIDGWRLDQAYQLYQNGHNYWSDIRQVVEEVAQQREQNGKQWGTLGYMVGEIWDGSGNQIANEGYGQNGLQSAFDFPVRYSLTQVLATQEDASVSWGYNQPASKLAGDYGINNRQQYPDYAQPNLMLTNHDLVRFGDLIQRAPHLGYGPENYDYWKRHKAAFSFMASYTGPITLYYGDEIGEEVEGYVNDQDSVNGEVIYDDHASRDGGEVAGFTSQEEDLKNYLSKVMTIRKNHPALWNGDYKFLTLNDDIYSVLKTDPESGEEIIYILNAGLNQTTVSNLDVEALTLEDLMTGEIIDASKNYDIQINGLSSRFLLVK</sequence>
<gene>
    <name evidence="3" type="ORF">JOC47_002226</name>
</gene>
<evidence type="ECO:0000313" key="4">
    <source>
        <dbReference type="Proteomes" id="UP000774000"/>
    </source>
</evidence>
<keyword evidence="4" id="KW-1185">Reference proteome</keyword>
<dbReference type="EMBL" id="JAFBDQ010000011">
    <property type="protein sequence ID" value="MBM7557360.1"/>
    <property type="molecule type" value="Genomic_DNA"/>
</dbReference>
<dbReference type="GO" id="GO:0009313">
    <property type="term" value="P:oligosaccharide catabolic process"/>
    <property type="evidence" value="ECO:0007669"/>
    <property type="project" value="TreeGrafter"/>
</dbReference>
<dbReference type="RefSeq" id="WP_239551128.1">
    <property type="nucleotide sequence ID" value="NZ_JAFBDQ010000011.1"/>
</dbReference>
<dbReference type="GO" id="GO:0004556">
    <property type="term" value="F:alpha-amylase activity"/>
    <property type="evidence" value="ECO:0007669"/>
    <property type="project" value="TreeGrafter"/>
</dbReference>
<dbReference type="Pfam" id="PF00128">
    <property type="entry name" value="Alpha-amylase"/>
    <property type="match status" value="2"/>
</dbReference>
<keyword evidence="3" id="KW-0378">Hydrolase</keyword>
<dbReference type="Proteomes" id="UP000774000">
    <property type="component" value="Unassembled WGS sequence"/>
</dbReference>
<keyword evidence="1" id="KW-0732">Signal</keyword>
<evidence type="ECO:0000259" key="2">
    <source>
        <dbReference type="SMART" id="SM00642"/>
    </source>
</evidence>
<dbReference type="PROSITE" id="PS51257">
    <property type="entry name" value="PROKAR_LIPOPROTEIN"/>
    <property type="match status" value="1"/>
</dbReference>
<proteinExistence type="predicted"/>
<protein>
    <submittedName>
        <fullName evidence="3">Glycosidase</fullName>
    </submittedName>
</protein>
<feature type="signal peptide" evidence="1">
    <location>
        <begin position="1"/>
        <end position="27"/>
    </location>
</feature>
<dbReference type="AlphaFoldDB" id="A0A939BMS8"/>
<dbReference type="InterPro" id="IPR017853">
    <property type="entry name" value="GH"/>
</dbReference>
<reference evidence="3" key="1">
    <citation type="submission" date="2021-01" db="EMBL/GenBank/DDBJ databases">
        <title>Genomic Encyclopedia of Type Strains, Phase IV (KMG-IV): sequencing the most valuable type-strain genomes for metagenomic binning, comparative biology and taxonomic classification.</title>
        <authorList>
            <person name="Goeker M."/>
        </authorList>
    </citation>
    <scope>NUCLEOTIDE SEQUENCE</scope>
    <source>
        <strain evidence="3">DSM 23230</strain>
    </source>
</reference>
<accession>A0A939BMS8</accession>
<dbReference type="PANTHER" id="PTHR10357">
    <property type="entry name" value="ALPHA-AMYLASE FAMILY MEMBER"/>
    <property type="match status" value="1"/>
</dbReference>
<feature type="chain" id="PRO_5039070922" evidence="1">
    <location>
        <begin position="28"/>
        <end position="711"/>
    </location>
</feature>
<dbReference type="PANTHER" id="PTHR10357:SF228">
    <property type="entry name" value="PUTATIVE-RELATED"/>
    <property type="match status" value="1"/>
</dbReference>
<evidence type="ECO:0000313" key="3">
    <source>
        <dbReference type="EMBL" id="MBM7557360.1"/>
    </source>
</evidence>
<feature type="domain" description="Glycosyl hydrolase family 13 catalytic" evidence="2">
    <location>
        <begin position="233"/>
        <end position="624"/>
    </location>
</feature>
<keyword evidence="3" id="KW-0326">Glycosidase</keyword>
<dbReference type="Gene3D" id="3.20.20.80">
    <property type="entry name" value="Glycosidases"/>
    <property type="match status" value="2"/>
</dbReference>
<name>A0A939BMS8_9FIRM</name>
<comment type="caution">
    <text evidence="3">The sequence shown here is derived from an EMBL/GenBank/DDBJ whole genome shotgun (WGS) entry which is preliminary data.</text>
</comment>
<dbReference type="SMART" id="SM00642">
    <property type="entry name" value="Aamy"/>
    <property type="match status" value="1"/>
</dbReference>
<organism evidence="3 4">
    <name type="scientific">Halanaerobacter jeridensis</name>
    <dbReference type="NCBI Taxonomy" id="706427"/>
    <lineage>
        <taxon>Bacteria</taxon>
        <taxon>Bacillati</taxon>
        <taxon>Bacillota</taxon>
        <taxon>Clostridia</taxon>
        <taxon>Halanaerobiales</taxon>
        <taxon>Halobacteroidaceae</taxon>
        <taxon>Halanaerobacter</taxon>
    </lineage>
</organism>
<dbReference type="SUPFAM" id="SSF51445">
    <property type="entry name" value="(Trans)glycosidases"/>
    <property type="match status" value="1"/>
</dbReference>